<organism evidence="2 3">
    <name type="scientific">Luteimicrobium subarcticum</name>
    <dbReference type="NCBI Taxonomy" id="620910"/>
    <lineage>
        <taxon>Bacteria</taxon>
        <taxon>Bacillati</taxon>
        <taxon>Actinomycetota</taxon>
        <taxon>Actinomycetes</taxon>
        <taxon>Micrococcales</taxon>
        <taxon>Luteimicrobium</taxon>
    </lineage>
</organism>
<dbReference type="Proteomes" id="UP000231586">
    <property type="component" value="Unassembled WGS sequence"/>
</dbReference>
<keyword evidence="3" id="KW-1185">Reference proteome</keyword>
<evidence type="ECO:0000313" key="2">
    <source>
        <dbReference type="EMBL" id="PJI94241.1"/>
    </source>
</evidence>
<dbReference type="OrthoDB" id="3264966at2"/>
<protein>
    <submittedName>
        <fullName evidence="2">Uncharacterized protein</fullName>
    </submittedName>
</protein>
<proteinExistence type="predicted"/>
<evidence type="ECO:0000256" key="1">
    <source>
        <dbReference type="SAM" id="MobiDB-lite"/>
    </source>
</evidence>
<evidence type="ECO:0000313" key="3">
    <source>
        <dbReference type="Proteomes" id="UP000231586"/>
    </source>
</evidence>
<reference evidence="2 3" key="1">
    <citation type="submission" date="2017-11" db="EMBL/GenBank/DDBJ databases">
        <title>Genomic Encyclopedia of Archaeal and Bacterial Type Strains, Phase II (KMG-II): From Individual Species to Whole Genera.</title>
        <authorList>
            <person name="Goeker M."/>
        </authorList>
    </citation>
    <scope>NUCLEOTIDE SEQUENCE [LARGE SCALE GENOMIC DNA]</scope>
    <source>
        <strain evidence="2 3">DSM 22413</strain>
    </source>
</reference>
<dbReference type="EMBL" id="PGTZ01000007">
    <property type="protein sequence ID" value="PJI94241.1"/>
    <property type="molecule type" value="Genomic_DNA"/>
</dbReference>
<feature type="compositionally biased region" description="Pro residues" evidence="1">
    <location>
        <begin position="1"/>
        <end position="12"/>
    </location>
</feature>
<comment type="caution">
    <text evidence="2">The sequence shown here is derived from an EMBL/GenBank/DDBJ whole genome shotgun (WGS) entry which is preliminary data.</text>
</comment>
<dbReference type="RefSeq" id="WP_100349802.1">
    <property type="nucleotide sequence ID" value="NZ_PGTZ01000007.1"/>
</dbReference>
<name>A0A2M8WTF9_9MICO</name>
<dbReference type="Pfam" id="PF18986">
    <property type="entry name" value="DUF5719"/>
    <property type="match status" value="1"/>
</dbReference>
<dbReference type="AlphaFoldDB" id="A0A2M8WTF9"/>
<gene>
    <name evidence="2" type="ORF">CLV34_1729</name>
</gene>
<accession>A0A2M8WTF9</accession>
<dbReference type="InterPro" id="IPR043777">
    <property type="entry name" value="DUF5719"/>
</dbReference>
<sequence>MTAAVPPPPPAGPAGAARAPGAPRRPHGRARALAGTLAGLLVVAGVAAGATRGADLVPAAESGTTDLASRSAHVDVPPGDTVLGCPAPARITDTRTGGDAQFTASPADTWSSLRVVAAAGGGAVVAGLGSSSAPLTTLSATSGTAPRVSTVIDPDGATGIRADPGGRVDPVVAASLASTTSRGDLRGLAATACSAPATDLWLVGGSTTVGSSTRLVVQNPGRHAATVTVEVLGANGAVTLADAASLVVPAGKEVTRLVESAAADQDRTVVHVSATGAAVTAYLQHTVLDGIVPQGVDFVAAGAEPARHAVVSGIVSRGEAVADARAPRLRLLATQRSTTADISVWGTSGRVWLHGLESVDLTRGEVVDVPLGGLPAGTYSVVVDAGSDVVAGGFEQRPGDAPATAATPWDTAWVPSQPWAADQDAPSASSSPVAVPARVAAAVVLTAVPEERASDAKGGGPVLAATVVVVTTDGQRVAKAFAVKAGWTRVVDPAEVTSAEPAAVLVEAPTVGATGAAWSVVLSTGSPTPGIAGPAPGKLFSVVAPVGAPAASSAVRVQQDPTVGLG</sequence>
<feature type="compositionally biased region" description="Low complexity" evidence="1">
    <location>
        <begin position="13"/>
        <end position="22"/>
    </location>
</feature>
<feature type="region of interest" description="Disordered" evidence="1">
    <location>
        <begin position="1"/>
        <end position="28"/>
    </location>
</feature>